<organism evidence="1 2">
    <name type="scientific">Favolaschia claudopus</name>
    <dbReference type="NCBI Taxonomy" id="2862362"/>
    <lineage>
        <taxon>Eukaryota</taxon>
        <taxon>Fungi</taxon>
        <taxon>Dikarya</taxon>
        <taxon>Basidiomycota</taxon>
        <taxon>Agaricomycotina</taxon>
        <taxon>Agaricomycetes</taxon>
        <taxon>Agaricomycetidae</taxon>
        <taxon>Agaricales</taxon>
        <taxon>Marasmiineae</taxon>
        <taxon>Mycenaceae</taxon>
        <taxon>Favolaschia</taxon>
    </lineage>
</organism>
<evidence type="ECO:0000313" key="2">
    <source>
        <dbReference type="Proteomes" id="UP001362999"/>
    </source>
</evidence>
<name>A0AAV9Z331_9AGAR</name>
<gene>
    <name evidence="1" type="ORF">R3P38DRAFT_2814384</name>
</gene>
<reference evidence="1 2" key="1">
    <citation type="journal article" date="2024" name="J Genomics">
        <title>Draft genome sequencing and assembly of Favolaschia claudopus CIRM-BRFM 2984 isolated from oak limbs.</title>
        <authorList>
            <person name="Navarro D."/>
            <person name="Drula E."/>
            <person name="Chaduli D."/>
            <person name="Cazenave R."/>
            <person name="Ahrendt S."/>
            <person name="Wang J."/>
            <person name="Lipzen A."/>
            <person name="Daum C."/>
            <person name="Barry K."/>
            <person name="Grigoriev I.V."/>
            <person name="Favel A."/>
            <person name="Rosso M.N."/>
            <person name="Martin F."/>
        </authorList>
    </citation>
    <scope>NUCLEOTIDE SEQUENCE [LARGE SCALE GENOMIC DNA]</scope>
    <source>
        <strain evidence="1 2">CIRM-BRFM 2984</strain>
    </source>
</reference>
<dbReference type="Proteomes" id="UP001362999">
    <property type="component" value="Unassembled WGS sequence"/>
</dbReference>
<comment type="caution">
    <text evidence="1">The sequence shown here is derived from an EMBL/GenBank/DDBJ whole genome shotgun (WGS) entry which is preliminary data.</text>
</comment>
<proteinExistence type="predicted"/>
<accession>A0AAV9Z331</accession>
<keyword evidence="2" id="KW-1185">Reference proteome</keyword>
<sequence length="258" mass="29411">MPPGCGITDNAASVREREHIRKFEGHRSWQSESRELALRQGGSREKEIDLITERRLRYSTHARHLHCWLAAFEAGSKGIQLEATSPQLQYYQVSTSHISRGLKFPRRGYFGEIPIAFSPLWLSVGIELQETIREAEKVSGTSKSASRVNLCLREQSESVADSIPRQKSAVNNFREYQWRKICAVRSCRFRHLKQFVRCAALNDEKDVWNEAIWIVDNEGLPSRRANRVLVIVEPDCNLLIHSAWAGNALDSLKTIAIA</sequence>
<dbReference type="AlphaFoldDB" id="A0AAV9Z331"/>
<protein>
    <submittedName>
        <fullName evidence="1">Uncharacterized protein</fullName>
    </submittedName>
</protein>
<dbReference type="EMBL" id="JAWWNJ010000223">
    <property type="protein sequence ID" value="KAK6969464.1"/>
    <property type="molecule type" value="Genomic_DNA"/>
</dbReference>
<evidence type="ECO:0000313" key="1">
    <source>
        <dbReference type="EMBL" id="KAK6969464.1"/>
    </source>
</evidence>